<dbReference type="SMR" id="A0A1B3B2L1"/>
<evidence type="ECO:0000256" key="3">
    <source>
        <dbReference type="ARBA" id="ARBA00022617"/>
    </source>
</evidence>
<dbReference type="InterPro" id="IPR047146">
    <property type="entry name" value="Cyt_P450_E_CYP52_fungi"/>
</dbReference>
<dbReference type="EMBL" id="KU696336">
    <property type="protein sequence ID" value="AOE45517.1"/>
    <property type="molecule type" value="Genomic_DNA"/>
</dbReference>
<evidence type="ECO:0000256" key="7">
    <source>
        <dbReference type="ARBA" id="ARBA00023033"/>
    </source>
</evidence>
<name>A0A1B3B2L1_9ASCO</name>
<sequence>MWFPLFVALVVAVYVYHQLKYLYLSRKWKTQPVKKFRSYFFGLDKFALMHKLSKKGYLSDYHKEEYDKYGETFEIGLLSKRILFTMSPENIKAMVSTQFDDFSIGVRKKAFGPLLGNGVFVSEGETWKHSRLMMKPQFAREQISHVQIVEPHIQVFAKHVRKYSGKLFDIQHLFHKLTFDAATEFLLGESVSSLQDESIGYDPKLMDMEEKGNFDESFTFLQRYVVLRASLLDFYWVANSKAFRHHVDVCHSFTRYFVDKALRLRPEEIEKKSEEGYTFLYELVKDNRDPVVLRDQILNLMLAGRSTTGSLLLSTFFELARNPPVWERLKDEIRQHFGTGETKEELALITFENLKRCTYLRWVLNEALRMYPPVAKNLREAIKDTTLPRGGGPDGESPVLIRKNSLVMFHIYSVQRLEKYYGKDAQIFRPERWELLSKIGWAFMPFSSGPRICLGQQFALTEASYITVRLAQMFANIETHDSTYPPRKSSNATMQYLDGVNISLW</sequence>
<accession>A0A1B3B2L1</accession>
<evidence type="ECO:0000313" key="10">
    <source>
        <dbReference type="EMBL" id="AOE45517.1"/>
    </source>
</evidence>
<dbReference type="Gene3D" id="1.10.630.10">
    <property type="entry name" value="Cytochrome P450"/>
    <property type="match status" value="1"/>
</dbReference>
<dbReference type="InterPro" id="IPR002402">
    <property type="entry name" value="Cyt_P450_E_grp-II"/>
</dbReference>
<keyword evidence="4 8" id="KW-0479">Metal-binding</keyword>
<dbReference type="InterPro" id="IPR001128">
    <property type="entry name" value="Cyt_P450"/>
</dbReference>
<feature type="binding site" description="axial binding residue" evidence="8">
    <location>
        <position position="453"/>
    </location>
    <ligand>
        <name>heme</name>
        <dbReference type="ChEBI" id="CHEBI:30413"/>
    </ligand>
    <ligandPart>
        <name>Fe</name>
        <dbReference type="ChEBI" id="CHEBI:18248"/>
    </ligandPart>
</feature>
<organism evidence="10">
    <name type="scientific">Danielia oregonensis</name>
    <dbReference type="NCBI Taxonomy" id="46584"/>
    <lineage>
        <taxon>Eukaryota</taxon>
        <taxon>Fungi</taxon>
        <taxon>Dikarya</taxon>
        <taxon>Ascomycota</taxon>
        <taxon>Saccharomycotina</taxon>
        <taxon>Pichiomycetes</taxon>
        <taxon>Metschnikowiaceae</taxon>
        <taxon>Danielia</taxon>
    </lineage>
</organism>
<dbReference type="PRINTS" id="PR01239">
    <property type="entry name" value="EP450IICYP52"/>
</dbReference>
<evidence type="ECO:0000256" key="2">
    <source>
        <dbReference type="ARBA" id="ARBA00010617"/>
    </source>
</evidence>
<keyword evidence="3 8" id="KW-0349">Heme</keyword>
<evidence type="ECO:0000256" key="6">
    <source>
        <dbReference type="ARBA" id="ARBA00023004"/>
    </source>
</evidence>
<gene>
    <name evidence="10" type="primary">CYP52A62</name>
</gene>
<dbReference type="CDD" id="cd11063">
    <property type="entry name" value="CYP52"/>
    <property type="match status" value="1"/>
</dbReference>
<dbReference type="PRINTS" id="PR00464">
    <property type="entry name" value="EP450II"/>
</dbReference>
<proteinExistence type="inferred from homology"/>
<dbReference type="PANTHER" id="PTHR24287">
    <property type="entry name" value="P450, PUTATIVE (EUROFUNG)-RELATED"/>
    <property type="match status" value="1"/>
</dbReference>
<evidence type="ECO:0000256" key="1">
    <source>
        <dbReference type="ARBA" id="ARBA00001971"/>
    </source>
</evidence>
<dbReference type="InterPro" id="IPR002974">
    <property type="entry name" value="Cyt_P450_E_CYP52_ascomycetes"/>
</dbReference>
<dbReference type="GO" id="GO:0016712">
    <property type="term" value="F:oxidoreductase activity, acting on paired donors, with incorporation or reduction of molecular oxygen, reduced flavin or flavoprotein as one donor, and incorporation of one atom of oxygen"/>
    <property type="evidence" value="ECO:0007669"/>
    <property type="project" value="InterPro"/>
</dbReference>
<keyword evidence="6 8" id="KW-0408">Iron</keyword>
<keyword evidence="5 9" id="KW-0560">Oxidoreductase</keyword>
<evidence type="ECO:0000256" key="8">
    <source>
        <dbReference type="PIRSR" id="PIRSR602402-1"/>
    </source>
</evidence>
<evidence type="ECO:0000256" key="4">
    <source>
        <dbReference type="ARBA" id="ARBA00022723"/>
    </source>
</evidence>
<comment type="similarity">
    <text evidence="2 9">Belongs to the cytochrome P450 family.</text>
</comment>
<dbReference type="InterPro" id="IPR017972">
    <property type="entry name" value="Cyt_P450_CS"/>
</dbReference>
<dbReference type="SUPFAM" id="SSF48264">
    <property type="entry name" value="Cytochrome P450"/>
    <property type="match status" value="1"/>
</dbReference>
<reference evidence="10" key="1">
    <citation type="journal article" date="2016" name="Fungal Biol.">
        <title>Cytochrome P450 complement (CYPome) of Candida oregonensis, a gut-associated yeast of bark beetle, Dendroctonus rhizophagus.</title>
        <authorList>
            <person name="Hernandez-Martinez F."/>
            <person name="Briones-Roblero C.I."/>
            <person name="Nelson D.R."/>
            <person name="Rivera-Orduna F.N."/>
            <person name="Zuniga G."/>
        </authorList>
    </citation>
    <scope>NUCLEOTIDE SEQUENCE</scope>
    <source>
        <strain evidence="10">ChDrAdgY58</strain>
    </source>
</reference>
<dbReference type="InterPro" id="IPR036396">
    <property type="entry name" value="Cyt_P450_sf"/>
</dbReference>
<dbReference type="PROSITE" id="PS00086">
    <property type="entry name" value="CYTOCHROME_P450"/>
    <property type="match status" value="1"/>
</dbReference>
<protein>
    <submittedName>
        <fullName evidence="10">CYP52A62</fullName>
    </submittedName>
</protein>
<dbReference type="PRINTS" id="PR00385">
    <property type="entry name" value="P450"/>
</dbReference>
<dbReference type="GO" id="GO:0005506">
    <property type="term" value="F:iron ion binding"/>
    <property type="evidence" value="ECO:0007669"/>
    <property type="project" value="InterPro"/>
</dbReference>
<dbReference type="Pfam" id="PF00067">
    <property type="entry name" value="p450"/>
    <property type="match status" value="1"/>
</dbReference>
<comment type="cofactor">
    <cofactor evidence="1 8">
        <name>heme</name>
        <dbReference type="ChEBI" id="CHEBI:30413"/>
    </cofactor>
</comment>
<evidence type="ECO:0000256" key="9">
    <source>
        <dbReference type="RuleBase" id="RU000461"/>
    </source>
</evidence>
<evidence type="ECO:0000256" key="5">
    <source>
        <dbReference type="ARBA" id="ARBA00023002"/>
    </source>
</evidence>
<keyword evidence="7 9" id="KW-0503">Monooxygenase</keyword>
<dbReference type="PANTHER" id="PTHR24287:SF1">
    <property type="entry name" value="P450, PUTATIVE (EUROFUNG)-RELATED"/>
    <property type="match status" value="1"/>
</dbReference>
<dbReference type="AlphaFoldDB" id="A0A1B3B2L1"/>
<dbReference type="GO" id="GO:0020037">
    <property type="term" value="F:heme binding"/>
    <property type="evidence" value="ECO:0007669"/>
    <property type="project" value="InterPro"/>
</dbReference>